<feature type="compositionally biased region" description="Basic residues" evidence="1">
    <location>
        <begin position="117"/>
        <end position="137"/>
    </location>
</feature>
<evidence type="ECO:0000256" key="1">
    <source>
        <dbReference type="SAM" id="MobiDB-lite"/>
    </source>
</evidence>
<keyword evidence="4" id="KW-1185">Reference proteome</keyword>
<feature type="compositionally biased region" description="Polar residues" evidence="1">
    <location>
        <begin position="67"/>
        <end position="90"/>
    </location>
</feature>
<gene>
    <name evidence="3" type="ORF">PXEA_LOCUS9028</name>
</gene>
<feature type="region of interest" description="Disordered" evidence="1">
    <location>
        <begin position="117"/>
        <end position="153"/>
    </location>
</feature>
<dbReference type="InterPro" id="IPR057982">
    <property type="entry name" value="TPR_NAA35"/>
</dbReference>
<proteinExistence type="predicted"/>
<organism evidence="3 4">
    <name type="scientific">Protopolystoma xenopodis</name>
    <dbReference type="NCBI Taxonomy" id="117903"/>
    <lineage>
        <taxon>Eukaryota</taxon>
        <taxon>Metazoa</taxon>
        <taxon>Spiralia</taxon>
        <taxon>Lophotrochozoa</taxon>
        <taxon>Platyhelminthes</taxon>
        <taxon>Monogenea</taxon>
        <taxon>Polyopisthocotylea</taxon>
        <taxon>Polystomatidea</taxon>
        <taxon>Polystomatidae</taxon>
        <taxon>Protopolystoma</taxon>
    </lineage>
</organism>
<protein>
    <recommendedName>
        <fullName evidence="2">NAA35-like TPR repeats domain-containing protein</fullName>
    </recommendedName>
</protein>
<feature type="domain" description="NAA35-like TPR repeats" evidence="2">
    <location>
        <begin position="206"/>
        <end position="253"/>
    </location>
</feature>
<dbReference type="OrthoDB" id="269405at2759"/>
<dbReference type="Pfam" id="PF25789">
    <property type="entry name" value="TPR_NAA35"/>
    <property type="match status" value="1"/>
</dbReference>
<comment type="caution">
    <text evidence="3">The sequence shown here is derived from an EMBL/GenBank/DDBJ whole genome shotgun (WGS) entry which is preliminary data.</text>
</comment>
<dbReference type="EMBL" id="CAAALY010025133">
    <property type="protein sequence ID" value="VEL15588.1"/>
    <property type="molecule type" value="Genomic_DNA"/>
</dbReference>
<reference evidence="3" key="1">
    <citation type="submission" date="2018-11" db="EMBL/GenBank/DDBJ databases">
        <authorList>
            <consortium name="Pathogen Informatics"/>
        </authorList>
    </citation>
    <scope>NUCLEOTIDE SEQUENCE</scope>
</reference>
<name>A0A448WMS0_9PLAT</name>
<feature type="region of interest" description="Disordered" evidence="1">
    <location>
        <begin position="47"/>
        <end position="98"/>
    </location>
</feature>
<accession>A0A448WMS0</accession>
<dbReference type="AlphaFoldDB" id="A0A448WMS0"/>
<dbReference type="Proteomes" id="UP000784294">
    <property type="component" value="Unassembled WGS sequence"/>
</dbReference>
<sequence>MLPRLYSLNRSRQRCEVENLLVSLPNLLYDCIQIEAELIEALGTNSVTKKQSSHCNKPPTATKDDNYISSSNVNCSRLSGPNSNSIQSSLKVEADGRPDDTLDSCIRSNRLAQKRIAHVPSSRRHKAGARRSARHKVGPTQPHDSGCCPNADSRGQSKLASFIQQDMATSDVSTANSRIKEELLDLENITCGGDRLPKPPTQGLYLRLSSYISYFYLHLAWDYLVSGFQLDLYAPHEWTYMYAFLEQILHKLLFPLCQLADSSQPVQSPSPLEAPKITSAGWWK</sequence>
<evidence type="ECO:0000313" key="3">
    <source>
        <dbReference type="EMBL" id="VEL15588.1"/>
    </source>
</evidence>
<evidence type="ECO:0000313" key="4">
    <source>
        <dbReference type="Proteomes" id="UP000784294"/>
    </source>
</evidence>
<evidence type="ECO:0000259" key="2">
    <source>
        <dbReference type="Pfam" id="PF25789"/>
    </source>
</evidence>